<feature type="transmembrane region" description="Helical" evidence="4">
    <location>
        <begin position="221"/>
        <end position="242"/>
    </location>
</feature>
<comment type="caution">
    <text evidence="6">The sequence shown here is derived from an EMBL/GenBank/DDBJ whole genome shotgun (WGS) entry which is preliminary data.</text>
</comment>
<reference evidence="6" key="2">
    <citation type="submission" date="2006-05" db="EMBL/GenBank/DDBJ databases">
        <title>Sequencing of the draft genome and assembly of Desulfuromonas acetoxidans DSM 684.</title>
        <authorList>
            <consortium name="US DOE Joint Genome Institute (JGI-PGF)"/>
            <person name="Copeland A."/>
            <person name="Lucas S."/>
            <person name="Lapidus A."/>
            <person name="Barry K."/>
            <person name="Detter J.C."/>
            <person name="Glavina del Rio T."/>
            <person name="Hammon N."/>
            <person name="Israni S."/>
            <person name="Dalin E."/>
            <person name="Tice H."/>
            <person name="Bruce D."/>
            <person name="Pitluck S."/>
            <person name="Richardson P."/>
        </authorList>
    </citation>
    <scope>NUCLEOTIDE SEQUENCE [LARGE SCALE GENOMIC DNA]</scope>
    <source>
        <strain evidence="6">DSM 684</strain>
    </source>
</reference>
<evidence type="ECO:0000256" key="1">
    <source>
        <dbReference type="ARBA" id="ARBA00022692"/>
    </source>
</evidence>
<dbReference type="Gene3D" id="1.20.1250.20">
    <property type="entry name" value="MFS general substrate transporter like domains"/>
    <property type="match status" value="2"/>
</dbReference>
<accession>Q1JZA6</accession>
<feature type="transmembrane region" description="Helical" evidence="4">
    <location>
        <begin position="346"/>
        <end position="366"/>
    </location>
</feature>
<evidence type="ECO:0000313" key="7">
    <source>
        <dbReference type="Proteomes" id="UP000005695"/>
    </source>
</evidence>
<dbReference type="EMBL" id="AAEW02000009">
    <property type="protein sequence ID" value="EAT15661.1"/>
    <property type="molecule type" value="Genomic_DNA"/>
</dbReference>
<feature type="transmembrane region" description="Helical" evidence="4">
    <location>
        <begin position="472"/>
        <end position="491"/>
    </location>
</feature>
<dbReference type="AlphaFoldDB" id="Q1JZA6"/>
<proteinExistence type="predicted"/>
<dbReference type="CDD" id="cd17353">
    <property type="entry name" value="MFS_OFA_like"/>
    <property type="match status" value="1"/>
</dbReference>
<organism evidence="6 7">
    <name type="scientific">Desulfuromonas acetoxidans (strain DSM 684 / 11070)</name>
    <dbReference type="NCBI Taxonomy" id="281689"/>
    <lineage>
        <taxon>Bacteria</taxon>
        <taxon>Pseudomonadati</taxon>
        <taxon>Thermodesulfobacteriota</taxon>
        <taxon>Desulfuromonadia</taxon>
        <taxon>Desulfuromonadales</taxon>
        <taxon>Desulfuromonadaceae</taxon>
        <taxon>Desulfuromonas</taxon>
    </lineage>
</organism>
<reference evidence="6" key="1">
    <citation type="submission" date="2006-05" db="EMBL/GenBank/DDBJ databases">
        <title>Annotation of the draft genome assembly of Desulfuromonas acetoxidans DSM 684.</title>
        <authorList>
            <consortium name="US DOE Joint Genome Institute (JGI-ORNL)"/>
            <person name="Larimer F."/>
            <person name="Land M."/>
            <person name="Hauser L."/>
        </authorList>
    </citation>
    <scope>NUCLEOTIDE SEQUENCE [LARGE SCALE GENOMIC DNA]</scope>
    <source>
        <strain evidence="6">DSM 684</strain>
    </source>
</reference>
<dbReference type="Proteomes" id="UP000005695">
    <property type="component" value="Unassembled WGS sequence"/>
</dbReference>
<evidence type="ECO:0000256" key="4">
    <source>
        <dbReference type="SAM" id="Phobius"/>
    </source>
</evidence>
<evidence type="ECO:0000256" key="2">
    <source>
        <dbReference type="ARBA" id="ARBA00022989"/>
    </source>
</evidence>
<feature type="transmembrane region" description="Helical" evidence="4">
    <location>
        <begin position="174"/>
        <end position="191"/>
    </location>
</feature>
<dbReference type="SUPFAM" id="SSF103473">
    <property type="entry name" value="MFS general substrate transporter"/>
    <property type="match status" value="1"/>
</dbReference>
<name>Q1JZA6_DESA6</name>
<feature type="domain" description="Major facilitator superfamily (MFS) profile" evidence="5">
    <location>
        <begin position="125"/>
        <end position="527"/>
    </location>
</feature>
<dbReference type="InterPro" id="IPR011701">
    <property type="entry name" value="MFS"/>
</dbReference>
<keyword evidence="1 4" id="KW-0812">Transmembrane</keyword>
<dbReference type="GO" id="GO:0022857">
    <property type="term" value="F:transmembrane transporter activity"/>
    <property type="evidence" value="ECO:0007669"/>
    <property type="project" value="InterPro"/>
</dbReference>
<dbReference type="PROSITE" id="PS50850">
    <property type="entry name" value="MFS"/>
    <property type="match status" value="1"/>
</dbReference>
<dbReference type="InterPro" id="IPR020846">
    <property type="entry name" value="MFS_dom"/>
</dbReference>
<dbReference type="InterPro" id="IPR036259">
    <property type="entry name" value="MFS_trans_sf"/>
</dbReference>
<feature type="transmembrane region" description="Helical" evidence="4">
    <location>
        <begin position="409"/>
        <end position="429"/>
    </location>
</feature>
<dbReference type="RefSeq" id="WP_006000641.1">
    <property type="nucleotide sequence ID" value="NZ_AAEW02000009.1"/>
</dbReference>
<evidence type="ECO:0000313" key="6">
    <source>
        <dbReference type="EMBL" id="EAT15661.1"/>
    </source>
</evidence>
<dbReference type="PANTHER" id="PTHR11360:SF304">
    <property type="entry name" value="MFS DOMAIN-CONTAINING PROTEIN"/>
    <property type="match status" value="1"/>
</dbReference>
<feature type="transmembrane region" description="Helical" evidence="4">
    <location>
        <begin position="287"/>
        <end position="309"/>
    </location>
</feature>
<feature type="transmembrane region" description="Helical" evidence="4">
    <location>
        <begin position="435"/>
        <end position="460"/>
    </location>
</feature>
<keyword evidence="7" id="KW-1185">Reference proteome</keyword>
<keyword evidence="3 4" id="KW-0472">Membrane</keyword>
<evidence type="ECO:0000259" key="5">
    <source>
        <dbReference type="PROSITE" id="PS50850"/>
    </source>
</evidence>
<feature type="transmembrane region" description="Helical" evidence="4">
    <location>
        <begin position="503"/>
        <end position="522"/>
    </location>
</feature>
<feature type="transmembrane region" description="Helical" evidence="4">
    <location>
        <begin position="378"/>
        <end position="397"/>
    </location>
</feature>
<feature type="transmembrane region" description="Helical" evidence="4">
    <location>
        <begin position="254"/>
        <end position="275"/>
    </location>
</feature>
<sequence>MNNKDVCPYFRKDDEACDVGSEHISSHDVMMIINYCNGRYRECSNYQLLADGLDPCPSKPSLITPPAIPKEAPRAHHKAMRRVPPFSVKWPSTVQLRAMTAQYNESFNYTQENTTMTDQIKNKGLTVVLAATGINLALGILYTWSIFKGAIADSIAAGGPGAFTWDKASINDPYAVACLAFAVSMIIAGKLQQKFGPRLTCILGGLLVGAGFVWISQTTNYWAWILGFGVMAGMGIGFGYSATTPPALKWFSPAKTGLIAGTVVSGFGLASIYIAPLAKHLLATQGLQQSMLIFGIAFAIVVSLLGLLISNPPEGFVPQGAEVAASAAKSSSVDMTASQMLKTPKFYILWTCFFIGAGAGLMVIGSAKGLAKASMGEMAFLVVAIMSVGNAAGRLIAGVVSDKVGRANTLTFMLMFQAALMFAAVPVLGGSDSSPILVVLLVSFMVFNYGTNLSLFPSFAKDLWGAKNLGMNYGLLFSAWGVGAFVLVRLSQMMVVKTGSFDLSFEAAGIMLLVGAGLSLTLRAKQAVAEAPQTEAVLDEEYDEEDLLVD</sequence>
<gene>
    <name evidence="6" type="ORF">Dace_1523</name>
</gene>
<feature type="transmembrane region" description="Helical" evidence="4">
    <location>
        <begin position="198"/>
        <end position="215"/>
    </location>
</feature>
<keyword evidence="2 4" id="KW-1133">Transmembrane helix</keyword>
<dbReference type="InterPro" id="IPR050327">
    <property type="entry name" value="Proton-linked_MCT"/>
</dbReference>
<feature type="transmembrane region" description="Helical" evidence="4">
    <location>
        <begin position="125"/>
        <end position="144"/>
    </location>
</feature>
<dbReference type="PANTHER" id="PTHR11360">
    <property type="entry name" value="MONOCARBOXYLATE TRANSPORTER"/>
    <property type="match status" value="1"/>
</dbReference>
<evidence type="ECO:0000256" key="3">
    <source>
        <dbReference type="ARBA" id="ARBA00023136"/>
    </source>
</evidence>
<protein>
    <submittedName>
        <fullName evidence="6">Major facilitator superfamily MFS_1</fullName>
    </submittedName>
</protein>
<dbReference type="Pfam" id="PF07690">
    <property type="entry name" value="MFS_1"/>
    <property type="match status" value="1"/>
</dbReference>